<dbReference type="Pfam" id="PF00005">
    <property type="entry name" value="ABC_tran"/>
    <property type="match status" value="1"/>
</dbReference>
<dbReference type="Proteomes" id="UP001250932">
    <property type="component" value="Unassembled WGS sequence"/>
</dbReference>
<dbReference type="PROSITE" id="PS50893">
    <property type="entry name" value="ABC_TRANSPORTER_2"/>
    <property type="match status" value="1"/>
</dbReference>
<evidence type="ECO:0000256" key="3">
    <source>
        <dbReference type="ARBA" id="ARBA00022840"/>
    </source>
</evidence>
<dbReference type="InterPro" id="IPR003439">
    <property type="entry name" value="ABC_transporter-like_ATP-bd"/>
</dbReference>
<sequence>MPSDNNPIVQVEALTKHHGDTLAVDGLSFDVRNNEFFSILGPSGSGKTTTLRLIAGLLQPDEGDIFVNGQSMKGLPPNRRPVNTVFQDYALFPHMTVWDNVAFGLRMQGVAGAEVVERVGSVLDIVQLPNKGGRLPSELSGGEQQRVALARALVNRPAVILLDEPLGALDQQLRQDMQRELKYIQAQVGGTFICVTHHQAEALFMSDRVAVLNEGRLMQIGKPEDLYAQPSSLFVAEFVGRSNRLEGEVILTHDSHSLFQSYDLPSMRIPHTSRTLAGRKSVMILRPEQLTLSRKNECGFGENCLESQIDQAFYLGEAMQYVITVAPHVSWTVQGPVHDDRAARFRPGEKAFVRWGVQHGLLFPQ</sequence>
<comment type="caution">
    <text evidence="5">The sequence shown here is derived from an EMBL/GenBank/DDBJ whole genome shotgun (WGS) entry which is preliminary data.</text>
</comment>
<dbReference type="GO" id="GO:0005524">
    <property type="term" value="F:ATP binding"/>
    <property type="evidence" value="ECO:0007669"/>
    <property type="project" value="UniProtKB-KW"/>
</dbReference>
<keyword evidence="6" id="KW-1185">Reference proteome</keyword>
<dbReference type="Gene3D" id="2.40.50.100">
    <property type="match status" value="1"/>
</dbReference>
<protein>
    <submittedName>
        <fullName evidence="5">ABC transporter ATP-binding protein</fullName>
    </submittedName>
</protein>
<evidence type="ECO:0000259" key="4">
    <source>
        <dbReference type="PROSITE" id="PS50893"/>
    </source>
</evidence>
<evidence type="ECO:0000256" key="1">
    <source>
        <dbReference type="ARBA" id="ARBA00022448"/>
    </source>
</evidence>
<dbReference type="Gene3D" id="3.40.50.300">
    <property type="entry name" value="P-loop containing nucleotide triphosphate hydrolases"/>
    <property type="match status" value="1"/>
</dbReference>
<dbReference type="SUPFAM" id="SSF52540">
    <property type="entry name" value="P-loop containing nucleoside triphosphate hydrolases"/>
    <property type="match status" value="1"/>
</dbReference>
<gene>
    <name evidence="5" type="ORF">PPG34_04555</name>
</gene>
<dbReference type="InterPro" id="IPR027417">
    <property type="entry name" value="P-loop_NTPase"/>
</dbReference>
<dbReference type="InterPro" id="IPR050093">
    <property type="entry name" value="ABC_SmlMolc_Importer"/>
</dbReference>
<proteinExistence type="predicted"/>
<dbReference type="SMART" id="SM00382">
    <property type="entry name" value="AAA"/>
    <property type="match status" value="1"/>
</dbReference>
<dbReference type="InterPro" id="IPR008995">
    <property type="entry name" value="Mo/tungstate-bd_C_term_dom"/>
</dbReference>
<dbReference type="PANTHER" id="PTHR42781:SF4">
    <property type="entry name" value="SPERMIDINE_PUTRESCINE IMPORT ATP-BINDING PROTEIN POTA"/>
    <property type="match status" value="1"/>
</dbReference>
<dbReference type="EMBL" id="JAQOUE010000001">
    <property type="protein sequence ID" value="MDT7041609.1"/>
    <property type="molecule type" value="Genomic_DNA"/>
</dbReference>
<keyword evidence="3 5" id="KW-0067">ATP-binding</keyword>
<dbReference type="Pfam" id="PF08402">
    <property type="entry name" value="TOBE_2"/>
    <property type="match status" value="1"/>
</dbReference>
<evidence type="ECO:0000313" key="6">
    <source>
        <dbReference type="Proteomes" id="UP001250932"/>
    </source>
</evidence>
<keyword evidence="1" id="KW-0813">Transport</keyword>
<evidence type="ECO:0000256" key="2">
    <source>
        <dbReference type="ARBA" id="ARBA00022741"/>
    </source>
</evidence>
<name>A0ABU3K5A9_9BACT</name>
<feature type="domain" description="ABC transporter" evidence="4">
    <location>
        <begin position="9"/>
        <end position="239"/>
    </location>
</feature>
<dbReference type="RefSeq" id="WP_313831958.1">
    <property type="nucleotide sequence ID" value="NZ_JAQOUE010000001.1"/>
</dbReference>
<organism evidence="5 6">
    <name type="scientific">Candidatus Nitronereus thalassa</name>
    <dbReference type="NCBI Taxonomy" id="3020898"/>
    <lineage>
        <taxon>Bacteria</taxon>
        <taxon>Pseudomonadati</taxon>
        <taxon>Nitrospirota</taxon>
        <taxon>Nitrospiria</taxon>
        <taxon>Nitrospirales</taxon>
        <taxon>Nitrospiraceae</taxon>
        <taxon>Candidatus Nitronereus</taxon>
    </lineage>
</organism>
<dbReference type="InterPro" id="IPR003593">
    <property type="entry name" value="AAA+_ATPase"/>
</dbReference>
<dbReference type="InterPro" id="IPR017871">
    <property type="entry name" value="ABC_transporter-like_CS"/>
</dbReference>
<dbReference type="PANTHER" id="PTHR42781">
    <property type="entry name" value="SPERMIDINE/PUTRESCINE IMPORT ATP-BINDING PROTEIN POTA"/>
    <property type="match status" value="1"/>
</dbReference>
<accession>A0ABU3K5A9</accession>
<dbReference type="SUPFAM" id="SSF50331">
    <property type="entry name" value="MOP-like"/>
    <property type="match status" value="1"/>
</dbReference>
<keyword evidence="2" id="KW-0547">Nucleotide-binding</keyword>
<dbReference type="InterPro" id="IPR013611">
    <property type="entry name" value="Transp-assoc_OB_typ2"/>
</dbReference>
<dbReference type="PROSITE" id="PS00211">
    <property type="entry name" value="ABC_TRANSPORTER_1"/>
    <property type="match status" value="1"/>
</dbReference>
<reference evidence="5 6" key="1">
    <citation type="journal article" date="2023" name="ISME J.">
        <title>Cultivation and genomic characterization of novel and ubiquitous marine nitrite-oxidizing bacteria from the Nitrospirales.</title>
        <authorList>
            <person name="Mueller A.J."/>
            <person name="Daebeler A."/>
            <person name="Herbold C.W."/>
            <person name="Kirkegaard R.H."/>
            <person name="Daims H."/>
        </authorList>
    </citation>
    <scope>NUCLEOTIDE SEQUENCE [LARGE SCALE GENOMIC DNA]</scope>
    <source>
        <strain evidence="5 6">EB</strain>
    </source>
</reference>
<evidence type="ECO:0000313" key="5">
    <source>
        <dbReference type="EMBL" id="MDT7041609.1"/>
    </source>
</evidence>